<proteinExistence type="predicted"/>
<accession>A0ACC0VTX1</accession>
<organism evidence="1 2">
    <name type="scientific">Peronosclerospora sorghi</name>
    <dbReference type="NCBI Taxonomy" id="230839"/>
    <lineage>
        <taxon>Eukaryota</taxon>
        <taxon>Sar</taxon>
        <taxon>Stramenopiles</taxon>
        <taxon>Oomycota</taxon>
        <taxon>Peronosporomycetes</taxon>
        <taxon>Peronosporales</taxon>
        <taxon>Peronosporaceae</taxon>
        <taxon>Peronosclerospora</taxon>
    </lineage>
</organism>
<comment type="caution">
    <text evidence="1">The sequence shown here is derived from an EMBL/GenBank/DDBJ whole genome shotgun (WGS) entry which is preliminary data.</text>
</comment>
<protein>
    <submittedName>
        <fullName evidence="1">Uncharacterized protein</fullName>
    </submittedName>
</protein>
<evidence type="ECO:0000313" key="2">
    <source>
        <dbReference type="Proteomes" id="UP001163321"/>
    </source>
</evidence>
<dbReference type="Proteomes" id="UP001163321">
    <property type="component" value="Chromosome 7"/>
</dbReference>
<keyword evidence="2" id="KW-1185">Reference proteome</keyword>
<gene>
    <name evidence="1" type="ORF">PsorP6_014580</name>
</gene>
<name>A0ACC0VTX1_9STRA</name>
<dbReference type="EMBL" id="CM047586">
    <property type="protein sequence ID" value="KAI9909551.1"/>
    <property type="molecule type" value="Genomic_DNA"/>
</dbReference>
<evidence type="ECO:0000313" key="1">
    <source>
        <dbReference type="EMBL" id="KAI9909551.1"/>
    </source>
</evidence>
<reference evidence="1 2" key="1">
    <citation type="journal article" date="2022" name="bioRxiv">
        <title>The genome of the oomycete Peronosclerospora sorghi, a cosmopolitan pathogen of maize and sorghum, is inflated with dispersed pseudogenes.</title>
        <authorList>
            <person name="Fletcher K."/>
            <person name="Martin F."/>
            <person name="Isakeit T."/>
            <person name="Cavanaugh K."/>
            <person name="Magill C."/>
            <person name="Michelmore R."/>
        </authorList>
    </citation>
    <scope>NUCLEOTIDE SEQUENCE [LARGE SCALE GENOMIC DNA]</scope>
    <source>
        <strain evidence="1">P6</strain>
    </source>
</reference>
<sequence>MKSQFQAKRGLVRSVVEVELFTKRNIAIQIPEKWTCGHTVIESMKHEALKKCEDAVVNEVSQ</sequence>